<dbReference type="RefSeq" id="WP_136077413.1">
    <property type="nucleotide sequence ID" value="NZ_CAAHFG010000001.1"/>
</dbReference>
<keyword evidence="7" id="KW-0547">Nucleotide-binding</keyword>
<evidence type="ECO:0000259" key="14">
    <source>
        <dbReference type="PROSITE" id="PS50885"/>
    </source>
</evidence>
<dbReference type="InterPro" id="IPR036097">
    <property type="entry name" value="HisK_dim/P_sf"/>
</dbReference>
<dbReference type="SMART" id="SM00388">
    <property type="entry name" value="HisKA"/>
    <property type="match status" value="1"/>
</dbReference>
<reference evidence="15 16" key="1">
    <citation type="submission" date="2019-04" db="EMBL/GenBank/DDBJ databases">
        <authorList>
            <person name="Van Vliet M D."/>
        </authorList>
    </citation>
    <scope>NUCLEOTIDE SEQUENCE [LARGE SCALE GENOMIC DNA]</scope>
    <source>
        <strain evidence="15 16">F1</strain>
    </source>
</reference>
<evidence type="ECO:0000256" key="11">
    <source>
        <dbReference type="ARBA" id="ARBA00023136"/>
    </source>
</evidence>
<keyword evidence="12" id="KW-0812">Transmembrane</keyword>
<dbReference type="Proteomes" id="UP000366872">
    <property type="component" value="Unassembled WGS sequence"/>
</dbReference>
<evidence type="ECO:0000313" key="15">
    <source>
        <dbReference type="EMBL" id="VGO11672.1"/>
    </source>
</evidence>
<comment type="catalytic activity">
    <reaction evidence="1">
        <text>ATP + protein L-histidine = ADP + protein N-phospho-L-histidine.</text>
        <dbReference type="EC" id="2.7.13.3"/>
    </reaction>
</comment>
<dbReference type="InterPro" id="IPR003660">
    <property type="entry name" value="HAMP_dom"/>
</dbReference>
<dbReference type="PANTHER" id="PTHR45453">
    <property type="entry name" value="PHOSPHATE REGULON SENSOR PROTEIN PHOR"/>
    <property type="match status" value="1"/>
</dbReference>
<dbReference type="Gene3D" id="3.30.565.10">
    <property type="entry name" value="Histidine kinase-like ATPase, C-terminal domain"/>
    <property type="match status" value="1"/>
</dbReference>
<dbReference type="AlphaFoldDB" id="A0A6C2TVV8"/>
<evidence type="ECO:0000256" key="9">
    <source>
        <dbReference type="ARBA" id="ARBA00022840"/>
    </source>
</evidence>
<gene>
    <name evidence="15" type="primary">srrB</name>
    <name evidence="15" type="ORF">PDESU_00217</name>
</gene>
<evidence type="ECO:0000256" key="8">
    <source>
        <dbReference type="ARBA" id="ARBA00022777"/>
    </source>
</evidence>
<evidence type="ECO:0000256" key="12">
    <source>
        <dbReference type="SAM" id="Phobius"/>
    </source>
</evidence>
<evidence type="ECO:0000256" key="2">
    <source>
        <dbReference type="ARBA" id="ARBA00004236"/>
    </source>
</evidence>
<dbReference type="SMART" id="SM00387">
    <property type="entry name" value="HATPase_c"/>
    <property type="match status" value="1"/>
</dbReference>
<proteinExistence type="predicted"/>
<dbReference type="Pfam" id="PF00512">
    <property type="entry name" value="HisKA"/>
    <property type="match status" value="1"/>
</dbReference>
<feature type="transmembrane region" description="Helical" evidence="12">
    <location>
        <begin position="172"/>
        <end position="191"/>
    </location>
</feature>
<dbReference type="GO" id="GO:0004721">
    <property type="term" value="F:phosphoprotein phosphatase activity"/>
    <property type="evidence" value="ECO:0007669"/>
    <property type="project" value="TreeGrafter"/>
</dbReference>
<dbReference type="InterPro" id="IPR003594">
    <property type="entry name" value="HATPase_dom"/>
</dbReference>
<evidence type="ECO:0000256" key="7">
    <source>
        <dbReference type="ARBA" id="ARBA00022741"/>
    </source>
</evidence>
<evidence type="ECO:0000256" key="10">
    <source>
        <dbReference type="ARBA" id="ARBA00023012"/>
    </source>
</evidence>
<evidence type="ECO:0000313" key="16">
    <source>
        <dbReference type="Proteomes" id="UP000366872"/>
    </source>
</evidence>
<keyword evidence="8" id="KW-0418">Kinase</keyword>
<dbReference type="PROSITE" id="PS50885">
    <property type="entry name" value="HAMP"/>
    <property type="match status" value="1"/>
</dbReference>
<keyword evidence="6" id="KW-0808">Transferase</keyword>
<dbReference type="InterPro" id="IPR003661">
    <property type="entry name" value="HisK_dim/P_dom"/>
</dbReference>
<dbReference type="Gene3D" id="6.10.340.10">
    <property type="match status" value="1"/>
</dbReference>
<dbReference type="Pfam" id="PF00672">
    <property type="entry name" value="HAMP"/>
    <property type="match status" value="1"/>
</dbReference>
<evidence type="ECO:0000256" key="1">
    <source>
        <dbReference type="ARBA" id="ARBA00000085"/>
    </source>
</evidence>
<keyword evidence="5" id="KW-0597">Phosphoprotein</keyword>
<keyword evidence="16" id="KW-1185">Reference proteome</keyword>
<dbReference type="SMART" id="SM00304">
    <property type="entry name" value="HAMP"/>
    <property type="match status" value="1"/>
</dbReference>
<dbReference type="Pfam" id="PF02518">
    <property type="entry name" value="HATPase_c"/>
    <property type="match status" value="1"/>
</dbReference>
<dbReference type="EC" id="2.7.13.3" evidence="3"/>
<dbReference type="SUPFAM" id="SSF55874">
    <property type="entry name" value="ATPase domain of HSP90 chaperone/DNA topoisomerase II/histidine kinase"/>
    <property type="match status" value="1"/>
</dbReference>
<dbReference type="PRINTS" id="PR00344">
    <property type="entry name" value="BCTRLSENSOR"/>
</dbReference>
<name>A0A6C2TVV8_PONDE</name>
<dbReference type="PANTHER" id="PTHR45453:SF1">
    <property type="entry name" value="PHOSPHATE REGULON SENSOR PROTEIN PHOR"/>
    <property type="match status" value="1"/>
</dbReference>
<accession>A0A6C2TVV8</accession>
<dbReference type="FunFam" id="1.10.287.130:FF:000008">
    <property type="entry name" value="Two-component sensor histidine kinase"/>
    <property type="match status" value="1"/>
</dbReference>
<dbReference type="CDD" id="cd00082">
    <property type="entry name" value="HisKA"/>
    <property type="match status" value="1"/>
</dbReference>
<dbReference type="InterPro" id="IPR035965">
    <property type="entry name" value="PAS-like_dom_sf"/>
</dbReference>
<dbReference type="GO" id="GO:0000155">
    <property type="term" value="F:phosphorelay sensor kinase activity"/>
    <property type="evidence" value="ECO:0007669"/>
    <property type="project" value="InterPro"/>
</dbReference>
<comment type="subcellular location">
    <subcellularLocation>
        <location evidence="2">Cell membrane</location>
    </subcellularLocation>
</comment>
<feature type="domain" description="HAMP" evidence="14">
    <location>
        <begin position="192"/>
        <end position="244"/>
    </location>
</feature>
<dbReference type="SUPFAM" id="SSF158472">
    <property type="entry name" value="HAMP domain-like"/>
    <property type="match status" value="1"/>
</dbReference>
<dbReference type="FunFam" id="3.30.565.10:FF:000006">
    <property type="entry name" value="Sensor histidine kinase WalK"/>
    <property type="match status" value="1"/>
</dbReference>
<dbReference type="SUPFAM" id="SSF47384">
    <property type="entry name" value="Homodimeric domain of signal transducing histidine kinase"/>
    <property type="match status" value="1"/>
</dbReference>
<dbReference type="CDD" id="cd00075">
    <property type="entry name" value="HATPase"/>
    <property type="match status" value="1"/>
</dbReference>
<dbReference type="Gene3D" id="1.10.287.130">
    <property type="match status" value="1"/>
</dbReference>
<dbReference type="GO" id="GO:0005886">
    <property type="term" value="C:plasma membrane"/>
    <property type="evidence" value="ECO:0007669"/>
    <property type="project" value="UniProtKB-SubCell"/>
</dbReference>
<feature type="domain" description="Histidine kinase" evidence="13">
    <location>
        <begin position="373"/>
        <end position="590"/>
    </location>
</feature>
<keyword evidence="4" id="KW-1003">Cell membrane</keyword>
<dbReference type="InterPro" id="IPR005467">
    <property type="entry name" value="His_kinase_dom"/>
</dbReference>
<evidence type="ECO:0000259" key="13">
    <source>
        <dbReference type="PROSITE" id="PS50109"/>
    </source>
</evidence>
<sequence>MKKRHLFWLLLPSYWVLMAIAIVVVAFYSFHSMSDLYFRAMEDDIRTRTILLSEQAAPLVEELDEAALDALCKKLGTSANTRFTIIMPDGKVVGDSDETPSTMEYHGDRPEIRQALGGDVGMDTRYSRTVKQEMMYIAVPLKSGNQETLCAVRASLPMTDIKGELNKMTVRVFVAAILSGALAMVICIGVVRRITYPLRGMGRAAGRFAEGDFNHRIPAQQALELDQLANALNSMSEQLNTTLSTIIEQRNEQNAVLSSMDEGVLAVDRKERIIHMNRVAGEILCVDHEKTKRELVQQVVRFSNLQEFIKAVIGSQKPLVRDLTLIGDTEKQVLASGTVLWNAENKSIGALIVLRDVTHIRHLETVRADFVANVSHELKTPITSIKGFVETLLSDEWNHEPDILRFLQIISQQSGRLNSIIDDLLTLSRLEQKGGLVMKETSKLSPVIETAIYLCQLQAGKKNIQIDCVCPEDLELSINAPLLEQALVNLIVNAVKYSEPDKKVLVLAEKHADQVLIYIKDEGFGIERKHLDRLFERFYRVDTARSRKLGGTGLGLSIVKHIVQSHEGSIRVESQLGAGTTFIISLPAGEPPASAS</sequence>
<evidence type="ECO:0000256" key="4">
    <source>
        <dbReference type="ARBA" id="ARBA00022475"/>
    </source>
</evidence>
<evidence type="ECO:0000256" key="5">
    <source>
        <dbReference type="ARBA" id="ARBA00022553"/>
    </source>
</evidence>
<keyword evidence="12" id="KW-1133">Transmembrane helix</keyword>
<dbReference type="InterPro" id="IPR050351">
    <property type="entry name" value="BphY/WalK/GraS-like"/>
</dbReference>
<keyword evidence="9" id="KW-0067">ATP-binding</keyword>
<dbReference type="PROSITE" id="PS50109">
    <property type="entry name" value="HIS_KIN"/>
    <property type="match status" value="1"/>
</dbReference>
<dbReference type="GO" id="GO:0005524">
    <property type="term" value="F:ATP binding"/>
    <property type="evidence" value="ECO:0007669"/>
    <property type="project" value="UniProtKB-KW"/>
</dbReference>
<evidence type="ECO:0000256" key="6">
    <source>
        <dbReference type="ARBA" id="ARBA00022679"/>
    </source>
</evidence>
<dbReference type="CDD" id="cd06225">
    <property type="entry name" value="HAMP"/>
    <property type="match status" value="1"/>
</dbReference>
<dbReference type="InterPro" id="IPR004358">
    <property type="entry name" value="Sig_transdc_His_kin-like_C"/>
</dbReference>
<dbReference type="SUPFAM" id="SSF55785">
    <property type="entry name" value="PYP-like sensor domain (PAS domain)"/>
    <property type="match status" value="1"/>
</dbReference>
<organism evidence="15 16">
    <name type="scientific">Pontiella desulfatans</name>
    <dbReference type="NCBI Taxonomy" id="2750659"/>
    <lineage>
        <taxon>Bacteria</taxon>
        <taxon>Pseudomonadati</taxon>
        <taxon>Kiritimatiellota</taxon>
        <taxon>Kiritimatiellia</taxon>
        <taxon>Kiritimatiellales</taxon>
        <taxon>Pontiellaceae</taxon>
        <taxon>Pontiella</taxon>
    </lineage>
</organism>
<evidence type="ECO:0000256" key="3">
    <source>
        <dbReference type="ARBA" id="ARBA00012438"/>
    </source>
</evidence>
<dbReference type="InterPro" id="IPR036890">
    <property type="entry name" value="HATPase_C_sf"/>
</dbReference>
<protein>
    <recommendedName>
        <fullName evidence="3">histidine kinase</fullName>
        <ecNumber evidence="3">2.7.13.3</ecNumber>
    </recommendedName>
</protein>
<dbReference type="Gene3D" id="3.30.450.20">
    <property type="entry name" value="PAS domain"/>
    <property type="match status" value="1"/>
</dbReference>
<feature type="transmembrane region" description="Helical" evidence="12">
    <location>
        <begin position="6"/>
        <end position="30"/>
    </location>
</feature>
<keyword evidence="10" id="KW-0902">Two-component regulatory system</keyword>
<dbReference type="EMBL" id="CAAHFG010000001">
    <property type="protein sequence ID" value="VGO11672.1"/>
    <property type="molecule type" value="Genomic_DNA"/>
</dbReference>
<dbReference type="GO" id="GO:0016036">
    <property type="term" value="P:cellular response to phosphate starvation"/>
    <property type="evidence" value="ECO:0007669"/>
    <property type="project" value="TreeGrafter"/>
</dbReference>
<keyword evidence="11 12" id="KW-0472">Membrane</keyword>